<keyword evidence="3" id="KW-1185">Reference proteome</keyword>
<evidence type="ECO:0000313" key="2">
    <source>
        <dbReference type="EMBL" id="GIQ92879.1"/>
    </source>
</evidence>
<comment type="caution">
    <text evidence="2">The sequence shown here is derived from an EMBL/GenBank/DDBJ whole genome shotgun (WGS) entry which is preliminary data.</text>
</comment>
<dbReference type="GO" id="GO:0005524">
    <property type="term" value="F:ATP binding"/>
    <property type="evidence" value="ECO:0007669"/>
    <property type="project" value="InterPro"/>
</dbReference>
<proteinExistence type="predicted"/>
<dbReference type="AlphaFoldDB" id="A0A9K3GR23"/>
<dbReference type="PROSITE" id="PS50011">
    <property type="entry name" value="PROTEIN_KINASE_DOM"/>
    <property type="match status" value="1"/>
</dbReference>
<evidence type="ECO:0000313" key="3">
    <source>
        <dbReference type="Proteomes" id="UP000265618"/>
    </source>
</evidence>
<reference evidence="2 3" key="1">
    <citation type="journal article" date="2018" name="PLoS ONE">
        <title>The draft genome of Kipferlia bialata reveals reductive genome evolution in fornicate parasites.</title>
        <authorList>
            <person name="Tanifuji G."/>
            <person name="Takabayashi S."/>
            <person name="Kume K."/>
            <person name="Takagi M."/>
            <person name="Nakayama T."/>
            <person name="Kamikawa R."/>
            <person name="Inagaki Y."/>
            <person name="Hashimoto T."/>
        </authorList>
    </citation>
    <scope>NUCLEOTIDE SEQUENCE [LARGE SCALE GENOMIC DNA]</scope>
    <source>
        <strain evidence="2">NY0173</strain>
    </source>
</reference>
<evidence type="ECO:0000259" key="1">
    <source>
        <dbReference type="PROSITE" id="PS50011"/>
    </source>
</evidence>
<dbReference type="GO" id="GO:0004672">
    <property type="term" value="F:protein kinase activity"/>
    <property type="evidence" value="ECO:0007669"/>
    <property type="project" value="InterPro"/>
</dbReference>
<sequence>PMPPHMWNKNSPYGAYYVKGQWTLPSDVSSDEKRRLRDCRPLTEDISPTSRTLHDLLKRMLAWNPDKRPTLTEVLQHPFFLEEPK</sequence>
<gene>
    <name evidence="2" type="ORF">KIPB_016922</name>
</gene>
<accession>A0A9K3GR23</accession>
<name>A0A9K3GR23_9EUKA</name>
<dbReference type="InterPro" id="IPR000719">
    <property type="entry name" value="Prot_kinase_dom"/>
</dbReference>
<dbReference type="EMBL" id="BDIP01010817">
    <property type="protein sequence ID" value="GIQ92879.1"/>
    <property type="molecule type" value="Genomic_DNA"/>
</dbReference>
<dbReference type="OrthoDB" id="248923at2759"/>
<protein>
    <recommendedName>
        <fullName evidence="1">Protein kinase domain-containing protein</fullName>
    </recommendedName>
</protein>
<feature type="domain" description="Protein kinase" evidence="1">
    <location>
        <begin position="1"/>
        <end position="80"/>
    </location>
</feature>
<organism evidence="2 3">
    <name type="scientific">Kipferlia bialata</name>
    <dbReference type="NCBI Taxonomy" id="797122"/>
    <lineage>
        <taxon>Eukaryota</taxon>
        <taxon>Metamonada</taxon>
        <taxon>Carpediemonas-like organisms</taxon>
        <taxon>Kipferlia</taxon>
    </lineage>
</organism>
<feature type="non-terminal residue" evidence="2">
    <location>
        <position position="1"/>
    </location>
</feature>
<dbReference type="SUPFAM" id="SSF56112">
    <property type="entry name" value="Protein kinase-like (PK-like)"/>
    <property type="match status" value="1"/>
</dbReference>
<dbReference type="Proteomes" id="UP000265618">
    <property type="component" value="Unassembled WGS sequence"/>
</dbReference>
<feature type="non-terminal residue" evidence="2">
    <location>
        <position position="85"/>
    </location>
</feature>
<dbReference type="Gene3D" id="1.10.510.10">
    <property type="entry name" value="Transferase(Phosphotransferase) domain 1"/>
    <property type="match status" value="1"/>
</dbReference>
<dbReference type="InterPro" id="IPR011009">
    <property type="entry name" value="Kinase-like_dom_sf"/>
</dbReference>